<dbReference type="InterPro" id="IPR011009">
    <property type="entry name" value="Kinase-like_dom_sf"/>
</dbReference>
<dbReference type="Gene3D" id="3.30.200.20">
    <property type="entry name" value="Phosphorylase Kinase, domain 1"/>
    <property type="match status" value="1"/>
</dbReference>
<reference evidence="3" key="1">
    <citation type="submission" date="2020-10" db="EMBL/GenBank/DDBJ databases">
        <title>High-Quality Genome Resource of Clonostachys rosea strain S41 by Oxford Nanopore Long-Read Sequencing.</title>
        <authorList>
            <person name="Wang H."/>
        </authorList>
    </citation>
    <scope>NUCLEOTIDE SEQUENCE</scope>
    <source>
        <strain evidence="3">S41</strain>
    </source>
</reference>
<evidence type="ECO:0000313" key="3">
    <source>
        <dbReference type="EMBL" id="KAF9743152.1"/>
    </source>
</evidence>
<dbReference type="PANTHER" id="PTHR48011">
    <property type="entry name" value="CCR4-NOT TRANSCRIPTIONAL COMPLEX SUBUNIT CAF120-RELATED"/>
    <property type="match status" value="1"/>
</dbReference>
<dbReference type="Proteomes" id="UP000616885">
    <property type="component" value="Unassembled WGS sequence"/>
</dbReference>
<dbReference type="SUPFAM" id="SSF53300">
    <property type="entry name" value="vWA-like"/>
    <property type="match status" value="1"/>
</dbReference>
<dbReference type="GO" id="GO:0007165">
    <property type="term" value="P:signal transduction"/>
    <property type="evidence" value="ECO:0007669"/>
    <property type="project" value="TreeGrafter"/>
</dbReference>
<dbReference type="InterPro" id="IPR000719">
    <property type="entry name" value="Prot_kinase_dom"/>
</dbReference>
<dbReference type="GO" id="GO:0005524">
    <property type="term" value="F:ATP binding"/>
    <property type="evidence" value="ECO:0007669"/>
    <property type="project" value="InterPro"/>
</dbReference>
<feature type="domain" description="Protein kinase" evidence="2">
    <location>
        <begin position="154"/>
        <end position="467"/>
    </location>
</feature>
<accession>A0A8H7N0L3</accession>
<feature type="region of interest" description="Disordered" evidence="1">
    <location>
        <begin position="522"/>
        <end position="546"/>
    </location>
</feature>
<comment type="caution">
    <text evidence="3">The sequence shown here is derived from an EMBL/GenBank/DDBJ whole genome shotgun (WGS) entry which is preliminary data.</text>
</comment>
<evidence type="ECO:0000259" key="2">
    <source>
        <dbReference type="PROSITE" id="PS50011"/>
    </source>
</evidence>
<proteinExistence type="predicted"/>
<dbReference type="InterPro" id="IPR036465">
    <property type="entry name" value="vWFA_dom_sf"/>
</dbReference>
<dbReference type="SUPFAM" id="SSF56112">
    <property type="entry name" value="Protein kinase-like (PK-like)"/>
    <property type="match status" value="1"/>
</dbReference>
<evidence type="ECO:0000256" key="1">
    <source>
        <dbReference type="SAM" id="MobiDB-lite"/>
    </source>
</evidence>
<feature type="compositionally biased region" description="Polar residues" evidence="1">
    <location>
        <begin position="531"/>
        <end position="542"/>
    </location>
</feature>
<dbReference type="Pfam" id="PF00069">
    <property type="entry name" value="Pkinase"/>
    <property type="match status" value="1"/>
</dbReference>
<dbReference type="InterPro" id="IPR052751">
    <property type="entry name" value="Plant_MAPKKK"/>
</dbReference>
<protein>
    <recommendedName>
        <fullName evidence="2">Protein kinase domain-containing protein</fullName>
    </recommendedName>
</protein>
<sequence>MTSPILNHTQTFKDHLRGNLKNGITCSGEPGQYVPYSFLLNYWRPQKIHSLLREAKIPGPKPKSIINNYLRVFSILVYTSKLHLLQSLISAQKNDSSLPWSQPPEFLEKADPEYHAFFSNQWKFCPVLLDPDDDLCDTRLHKWSVLPFEERKSVRQPRPSGREATTKIMVVHDDAHAHLPRRAKVPRLVLLKTYEEIYHDEYRLEREANNVFASKEIAPCKGSFHWFDEKNGRIGTLIFEYAEHGTLLDLYLQSHPPYLPEDIKAFWEGIAGPAKGLHTIHKQVGYQDGLHHDMKPSNILVFSKEYIDSKLVYDFKIGDFGASYLIPTNVTLEAINRGTTRTYAPPEIYLGDSVKYIVGPTLDMWSIGCIIIEAAVWLTFNERGRQDFRNKRIEEISKLPDLRNLGYGDCFHDGSVALKCVTEYVNLMKLHGRPSDKITPEIVNLATENLLVEEDSRINSLNLHSRLRAILNDKRSSEKLDPTHSLEAYQTKSPSIVGSGMPQQILTGQPLRSEPGEMAPFEMSGDEKISKVSTPGPSSTQPVGPGKLIESNPSSADEAEVYIDQLSSWIKSKKTQWHNDELPGWKLAQGQLKGRDFVSLEPFQHSTYQVEEQNDTNWRTKIILIDNSKSMQKYREEVLRWVSELGYLVKELDPDGGEIRCTSDHTKVVKFKRSTDAKRFVSEKFADGKGAPCNMENALLGVVDSIREPQSTVSSRLSFITRSGSGPKKTTVLVFTDGVWDSSLKNGLIGVDKSIESLIKHMKDSGIGRPNISIQFLRFGSEPVGIKRLEFLDDKLGEKHEFDIVDHKPVTACIWKILNGAVFRGTD</sequence>
<dbReference type="AlphaFoldDB" id="A0A8H7N0L3"/>
<dbReference type="SMART" id="SM00220">
    <property type="entry name" value="S_TKc"/>
    <property type="match status" value="1"/>
</dbReference>
<evidence type="ECO:0000313" key="4">
    <source>
        <dbReference type="Proteomes" id="UP000616885"/>
    </source>
</evidence>
<gene>
    <name evidence="3" type="ORF">IM811_006808</name>
</gene>
<dbReference type="PANTHER" id="PTHR48011:SF51">
    <property type="entry name" value="PROTEIN KINASE SUPERFAMILY PROTEIN"/>
    <property type="match status" value="1"/>
</dbReference>
<organism evidence="3 4">
    <name type="scientific">Bionectria ochroleuca</name>
    <name type="common">Gliocladium roseum</name>
    <dbReference type="NCBI Taxonomy" id="29856"/>
    <lineage>
        <taxon>Eukaryota</taxon>
        <taxon>Fungi</taxon>
        <taxon>Dikarya</taxon>
        <taxon>Ascomycota</taxon>
        <taxon>Pezizomycotina</taxon>
        <taxon>Sordariomycetes</taxon>
        <taxon>Hypocreomycetidae</taxon>
        <taxon>Hypocreales</taxon>
        <taxon>Bionectriaceae</taxon>
        <taxon>Clonostachys</taxon>
    </lineage>
</organism>
<dbReference type="Gene3D" id="1.10.510.10">
    <property type="entry name" value="Transferase(Phosphotransferase) domain 1"/>
    <property type="match status" value="1"/>
</dbReference>
<dbReference type="EMBL" id="JADCTT010000018">
    <property type="protein sequence ID" value="KAF9743152.1"/>
    <property type="molecule type" value="Genomic_DNA"/>
</dbReference>
<dbReference type="GO" id="GO:0004672">
    <property type="term" value="F:protein kinase activity"/>
    <property type="evidence" value="ECO:0007669"/>
    <property type="project" value="InterPro"/>
</dbReference>
<name>A0A8H7N0L3_BIOOC</name>
<dbReference type="PROSITE" id="PS50011">
    <property type="entry name" value="PROTEIN_KINASE_DOM"/>
    <property type="match status" value="1"/>
</dbReference>